<dbReference type="InterPro" id="IPR048068">
    <property type="entry name" value="LarA-like"/>
</dbReference>
<name>A0A7C2NZL3_9PLAN</name>
<evidence type="ECO:0000259" key="1">
    <source>
        <dbReference type="Pfam" id="PF09861"/>
    </source>
</evidence>
<feature type="domain" description="LarA-like N-terminal" evidence="1">
    <location>
        <begin position="34"/>
        <end position="188"/>
    </location>
</feature>
<evidence type="ECO:0000313" key="2">
    <source>
        <dbReference type="EMBL" id="HEN16669.1"/>
    </source>
</evidence>
<dbReference type="Gene3D" id="3.40.50.11440">
    <property type="match status" value="1"/>
</dbReference>
<dbReference type="GO" id="GO:0050043">
    <property type="term" value="F:lactate racemase activity"/>
    <property type="evidence" value="ECO:0007669"/>
    <property type="project" value="InterPro"/>
</dbReference>
<sequence>MSVLLEYGASGRWTWSPPSSATIVCHSGPMETVQVGPTVTDALAEPLDFPPLSTAVVPGDRVVLAVDRRVPESAAIVAAVWRVLEGAGIGPHDVCVLHPASPAPTELPDPRRLLPDAVRREVKWHVHDAARDDTCGYLASSAGGERIYLNRELLDADFVLPVSAAGFDPVLGFRGPGAVFFPGLSTSAAFAKTLGQGHSELRPDDDRPLRQLIEEIVWLLGVQFAIQTIPHRHAGAAGGVIAGSVEAVERTARRQLNREWRLARSERSDSVVAAVSASQGPTRWEDVGAAIEAAQKLVTRGGKIVLLTDLTEAPGPGIELLRTQKSARSGLRELRAKMPSDWLAASQMAAAADWASVYLLSRLPNDVVEELFLTPLESETEVRRLLDHTEECVLLAGAQHTYTEITG</sequence>
<dbReference type="EMBL" id="DSOK01000398">
    <property type="protein sequence ID" value="HEN16669.1"/>
    <property type="molecule type" value="Genomic_DNA"/>
</dbReference>
<dbReference type="PANTHER" id="PTHR33171">
    <property type="entry name" value="LAR_N DOMAIN-CONTAINING PROTEIN"/>
    <property type="match status" value="1"/>
</dbReference>
<proteinExistence type="predicted"/>
<reference evidence="2" key="1">
    <citation type="journal article" date="2020" name="mSystems">
        <title>Genome- and Community-Level Interaction Insights into Carbon Utilization and Element Cycling Functions of Hydrothermarchaeota in Hydrothermal Sediment.</title>
        <authorList>
            <person name="Zhou Z."/>
            <person name="Liu Y."/>
            <person name="Xu W."/>
            <person name="Pan J."/>
            <person name="Luo Z.H."/>
            <person name="Li M."/>
        </authorList>
    </citation>
    <scope>NUCLEOTIDE SEQUENCE [LARGE SCALE GENOMIC DNA]</scope>
    <source>
        <strain evidence="2">SpSt-339</strain>
    </source>
</reference>
<accession>A0A7C2NZL3</accession>
<dbReference type="InterPro" id="IPR018657">
    <property type="entry name" value="LarA-like_N"/>
</dbReference>
<comment type="caution">
    <text evidence="2">The sequence shown here is derived from an EMBL/GenBank/DDBJ whole genome shotgun (WGS) entry which is preliminary data.</text>
</comment>
<gene>
    <name evidence="2" type="ORF">ENQ76_14510</name>
</gene>
<organism evidence="2">
    <name type="scientific">Schlesneria paludicola</name>
    <dbReference type="NCBI Taxonomy" id="360056"/>
    <lineage>
        <taxon>Bacteria</taxon>
        <taxon>Pseudomonadati</taxon>
        <taxon>Planctomycetota</taxon>
        <taxon>Planctomycetia</taxon>
        <taxon>Planctomycetales</taxon>
        <taxon>Planctomycetaceae</taxon>
        <taxon>Schlesneria</taxon>
    </lineage>
</organism>
<dbReference type="AlphaFoldDB" id="A0A7C2NZL3"/>
<protein>
    <submittedName>
        <fullName evidence="2">DUF2088 domain-containing protein</fullName>
    </submittedName>
</protein>
<dbReference type="PANTHER" id="PTHR33171:SF17">
    <property type="entry name" value="LARA-LIKE N-TERMINAL DOMAIN-CONTAINING PROTEIN"/>
    <property type="match status" value="1"/>
</dbReference>
<dbReference type="Pfam" id="PF09861">
    <property type="entry name" value="Lar_N"/>
    <property type="match status" value="1"/>
</dbReference>